<gene>
    <name evidence="1" type="ORF">JK358_37470</name>
</gene>
<dbReference type="EMBL" id="JAERRJ010000024">
    <property type="protein sequence ID" value="MBL1080102.1"/>
    <property type="molecule type" value="Genomic_DNA"/>
</dbReference>
<evidence type="ECO:0000313" key="1">
    <source>
        <dbReference type="EMBL" id="MBL1080102.1"/>
    </source>
</evidence>
<comment type="caution">
    <text evidence="1">The sequence shown here is derived from an EMBL/GenBank/DDBJ whole genome shotgun (WGS) entry which is preliminary data.</text>
</comment>
<dbReference type="Proteomes" id="UP000602198">
    <property type="component" value="Unassembled WGS sequence"/>
</dbReference>
<name>A0ABS1MHK5_9NOCA</name>
<keyword evidence="2" id="KW-1185">Reference proteome</keyword>
<organism evidence="1 2">
    <name type="scientific">Nocardia acididurans</name>
    <dbReference type="NCBI Taxonomy" id="2802282"/>
    <lineage>
        <taxon>Bacteria</taxon>
        <taxon>Bacillati</taxon>
        <taxon>Actinomycetota</taxon>
        <taxon>Actinomycetes</taxon>
        <taxon>Mycobacteriales</taxon>
        <taxon>Nocardiaceae</taxon>
        <taxon>Nocardia</taxon>
    </lineage>
</organism>
<accession>A0ABS1MHK5</accession>
<evidence type="ECO:0000313" key="2">
    <source>
        <dbReference type="Proteomes" id="UP000602198"/>
    </source>
</evidence>
<dbReference type="RefSeq" id="WP_201958270.1">
    <property type="nucleotide sequence ID" value="NZ_JAERRJ010000024.1"/>
</dbReference>
<reference evidence="1 2" key="1">
    <citation type="submission" date="2021-01" db="EMBL/GenBank/DDBJ databases">
        <title>WGS of actinomycetes isolated from Thailand.</title>
        <authorList>
            <person name="Thawai C."/>
        </authorList>
    </citation>
    <scope>NUCLEOTIDE SEQUENCE [LARGE SCALE GENOMIC DNA]</scope>
    <source>
        <strain evidence="1 2">LPG 2</strain>
    </source>
</reference>
<protein>
    <submittedName>
        <fullName evidence="1">Uncharacterized protein</fullName>
    </submittedName>
</protein>
<proteinExistence type="predicted"/>
<sequence>MKPTPAAILAWDLHEARKYLEAAQQAAEVIDTVAQFVASGFAETDGFLESETGDALRRRAQEWIADNNSRHLREAAFYGARLEGFDAAVQIVQVVHRAAQDYNRAHGFTGPQLFIGEDGVVTSDPPASDSFIYRHLIYSPAQRAINDLNETLAPALTTILDEERLSEARRTSAEAHSGTGTVRS</sequence>